<accession>A0A8H7DVM4</accession>
<organism evidence="2 3">
    <name type="scientific">Pleurotus ostreatus</name>
    <name type="common">Oyster mushroom</name>
    <name type="synonym">White-rot fungus</name>
    <dbReference type="NCBI Taxonomy" id="5322"/>
    <lineage>
        <taxon>Eukaryota</taxon>
        <taxon>Fungi</taxon>
        <taxon>Dikarya</taxon>
        <taxon>Basidiomycota</taxon>
        <taxon>Agaricomycotina</taxon>
        <taxon>Agaricomycetes</taxon>
        <taxon>Agaricomycetidae</taxon>
        <taxon>Agaricales</taxon>
        <taxon>Pleurotineae</taxon>
        <taxon>Pleurotaceae</taxon>
        <taxon>Pleurotus</taxon>
    </lineage>
</organism>
<name>A0A8H7DVM4_PLEOS</name>
<sequence>MSRSGARGSMWLLSPIHALADALPVALPFFSTTIIHTLKDFFVSSYIIIMNSTQIDTPAAVQDHDVDRCVATPPVAGSPLSLDSTAANAAEEIGTTLGDYLPMPEPCTLATTVEAPCTGTSSLVFPLLSATAATPAIFIHACELDNKTLRIFREAATQHQQSWTRGVPASSFPDRSQAIGGGKGMMSLASRVDRRIVYEEDLHLLRPPRPSIRKQPLFGHPFPRSSSTSQRGRKREQKDLRPRNVRPKSYHAPVTVQRCIEQEHNSINGGAHSIADVESGFQILYRRIKVAYQGYAARVAGYVGRSIASGPGRGSLGAGRTGGGSAGMV</sequence>
<evidence type="ECO:0000256" key="1">
    <source>
        <dbReference type="SAM" id="MobiDB-lite"/>
    </source>
</evidence>
<comment type="caution">
    <text evidence="2">The sequence shown here is derived from an EMBL/GenBank/DDBJ whole genome shotgun (WGS) entry which is preliminary data.</text>
</comment>
<evidence type="ECO:0000313" key="3">
    <source>
        <dbReference type="Proteomes" id="UP000623687"/>
    </source>
</evidence>
<dbReference type="OrthoDB" id="2993929at2759"/>
<evidence type="ECO:0000313" key="2">
    <source>
        <dbReference type="EMBL" id="KAF7433600.1"/>
    </source>
</evidence>
<dbReference type="VEuPathDB" id="FungiDB:PC9H_005561"/>
<dbReference type="RefSeq" id="XP_036633627.1">
    <property type="nucleotide sequence ID" value="XM_036775125.1"/>
</dbReference>
<gene>
    <name evidence="2" type="ORF">PC9H_005561</name>
</gene>
<reference evidence="2" key="1">
    <citation type="submission" date="2019-07" db="EMBL/GenBank/DDBJ databases">
        <authorList>
            <person name="Palmer J.M."/>
        </authorList>
    </citation>
    <scope>NUCLEOTIDE SEQUENCE</scope>
    <source>
        <strain evidence="2">PC9</strain>
    </source>
</reference>
<proteinExistence type="predicted"/>
<feature type="region of interest" description="Disordered" evidence="1">
    <location>
        <begin position="162"/>
        <end position="183"/>
    </location>
</feature>
<dbReference type="AlphaFoldDB" id="A0A8H7DVM4"/>
<dbReference type="EMBL" id="JACETU010000003">
    <property type="protein sequence ID" value="KAF7433600.1"/>
    <property type="molecule type" value="Genomic_DNA"/>
</dbReference>
<feature type="region of interest" description="Disordered" evidence="1">
    <location>
        <begin position="208"/>
        <end position="250"/>
    </location>
</feature>
<keyword evidence="3" id="KW-1185">Reference proteome</keyword>
<protein>
    <submittedName>
        <fullName evidence="2">Uncharacterized protein</fullName>
    </submittedName>
</protein>
<dbReference type="GeneID" id="59375379"/>
<dbReference type="Proteomes" id="UP000623687">
    <property type="component" value="Unassembled WGS sequence"/>
</dbReference>